<feature type="region of interest" description="Disordered" evidence="6">
    <location>
        <begin position="1"/>
        <end position="51"/>
    </location>
</feature>
<keyword evidence="4 7" id="KW-1133">Transmembrane helix</keyword>
<keyword evidence="5 7" id="KW-0472">Membrane</keyword>
<evidence type="ECO:0000256" key="1">
    <source>
        <dbReference type="ARBA" id="ARBA00004651"/>
    </source>
</evidence>
<dbReference type="EMBL" id="JAAVJB010000112">
    <property type="protein sequence ID" value="NJP67454.1"/>
    <property type="molecule type" value="Genomic_DNA"/>
</dbReference>
<feature type="compositionally biased region" description="Basic residues" evidence="6">
    <location>
        <begin position="7"/>
        <end position="16"/>
    </location>
</feature>
<feature type="domain" description="Type II secretion system protein GspF" evidence="8">
    <location>
        <begin position="119"/>
        <end position="239"/>
    </location>
</feature>
<evidence type="ECO:0000259" key="8">
    <source>
        <dbReference type="Pfam" id="PF00482"/>
    </source>
</evidence>
<reference evidence="9 10" key="1">
    <citation type="submission" date="2020-03" db="EMBL/GenBank/DDBJ databases">
        <title>Draft genome of Streptomyces sp. ventii, isolated from the Axial Seamount in the Pacific Ocean, and resequencing of the two type strains Streptomyces lonarensis strain NCL 716 and Streptomyces bohaiensis strain 11A07.</title>
        <authorList>
            <person name="Loughran R.M."/>
            <person name="Pfannmuller K.M."/>
            <person name="Wasson B.J."/>
            <person name="Deadmond M.C."/>
            <person name="Paddock B.E."/>
            <person name="Koyack M.J."/>
            <person name="Gallegos D.A."/>
            <person name="Mitchell E.A."/>
            <person name="Ushijima B."/>
            <person name="Saw J.H."/>
            <person name="Mcphail K.L."/>
            <person name="Videau P."/>
        </authorList>
    </citation>
    <scope>NUCLEOTIDE SEQUENCE [LARGE SCALE GENOMIC DNA]</scope>
    <source>
        <strain evidence="10">5675061</strain>
    </source>
</reference>
<evidence type="ECO:0000256" key="7">
    <source>
        <dbReference type="SAM" id="Phobius"/>
    </source>
</evidence>
<dbReference type="InterPro" id="IPR018076">
    <property type="entry name" value="T2SS_GspF_dom"/>
</dbReference>
<evidence type="ECO:0000313" key="10">
    <source>
        <dbReference type="Proteomes" id="UP000746503"/>
    </source>
</evidence>
<keyword evidence="2" id="KW-1003">Cell membrane</keyword>
<dbReference type="PANTHER" id="PTHR35007:SF4">
    <property type="entry name" value="CONSERVED TRANSMEMBRANE PROTEIN-RELATED"/>
    <property type="match status" value="1"/>
</dbReference>
<comment type="subcellular location">
    <subcellularLocation>
        <location evidence="1">Cell membrane</location>
        <topology evidence="1">Multi-pass membrane protein</topology>
    </subcellularLocation>
</comment>
<evidence type="ECO:0000256" key="6">
    <source>
        <dbReference type="SAM" id="MobiDB-lite"/>
    </source>
</evidence>
<evidence type="ECO:0000256" key="4">
    <source>
        <dbReference type="ARBA" id="ARBA00022989"/>
    </source>
</evidence>
<evidence type="ECO:0000256" key="5">
    <source>
        <dbReference type="ARBA" id="ARBA00023136"/>
    </source>
</evidence>
<name>A0ABX1AJZ8_9ACTN</name>
<keyword evidence="10" id="KW-1185">Reference proteome</keyword>
<proteinExistence type="predicted"/>
<gene>
    <name evidence="9" type="ORF">HCJ92_14365</name>
</gene>
<keyword evidence="3 7" id="KW-0812">Transmembrane</keyword>
<accession>A0ABX1AJZ8</accession>
<protein>
    <recommendedName>
        <fullName evidence="8">Type II secretion system protein GspF domain-containing protein</fullName>
    </recommendedName>
</protein>
<dbReference type="Proteomes" id="UP000746503">
    <property type="component" value="Unassembled WGS sequence"/>
</dbReference>
<dbReference type="PANTHER" id="PTHR35007">
    <property type="entry name" value="INTEGRAL MEMBRANE PROTEIN-RELATED"/>
    <property type="match status" value="1"/>
</dbReference>
<feature type="compositionally biased region" description="Low complexity" evidence="6">
    <location>
        <begin position="39"/>
        <end position="51"/>
    </location>
</feature>
<comment type="caution">
    <text evidence="9">The sequence shown here is derived from an EMBL/GenBank/DDBJ whole genome shotgun (WGS) entry which is preliminary data.</text>
</comment>
<evidence type="ECO:0000313" key="9">
    <source>
        <dbReference type="EMBL" id="NJP67454.1"/>
    </source>
</evidence>
<evidence type="ECO:0000256" key="2">
    <source>
        <dbReference type="ARBA" id="ARBA00022475"/>
    </source>
</evidence>
<feature type="transmembrane region" description="Helical" evidence="7">
    <location>
        <begin position="257"/>
        <end position="276"/>
    </location>
</feature>
<feature type="transmembrane region" description="Helical" evidence="7">
    <location>
        <begin position="84"/>
        <end position="101"/>
    </location>
</feature>
<organism evidence="9 10">
    <name type="scientific">Streptomyces spiramenti</name>
    <dbReference type="NCBI Taxonomy" id="2720606"/>
    <lineage>
        <taxon>Bacteria</taxon>
        <taxon>Bacillati</taxon>
        <taxon>Actinomycetota</taxon>
        <taxon>Actinomycetes</taxon>
        <taxon>Kitasatosporales</taxon>
        <taxon>Streptomycetaceae</taxon>
        <taxon>Streptomyces</taxon>
    </lineage>
</organism>
<evidence type="ECO:0000256" key="3">
    <source>
        <dbReference type="ARBA" id="ARBA00022692"/>
    </source>
</evidence>
<sequence>MALSSRPTHRRVRAVLRPHAAGTEPGLAAPPKLTAAPFGSTTGHGSSRTGPPALRALLRNPPARGAVACLIGGVVTSFWGSSPIPLVAALVAAPLVARRLLRRRQRQLADRRSEAVIAFCSSLAAETRAGHRPESALREAGPACLGPAAAEVSEAARTGGDVAAALRRTALLPGAAGLAGVAACWQVATDGGASLATGLDRVAHALRTDRDTREDLRAQLAGPRTTVVVLACLPAAGLLLGTALGAAPLSVLLNDPAGLACLLIGGALEVAGLLWTSGIVRAAERSAA</sequence>
<dbReference type="Pfam" id="PF00482">
    <property type="entry name" value="T2SSF"/>
    <property type="match status" value="1"/>
</dbReference>
<feature type="transmembrane region" description="Helical" evidence="7">
    <location>
        <begin position="227"/>
        <end position="251"/>
    </location>
</feature>